<accession>A0A6J6M2B8</accession>
<evidence type="ECO:0000313" key="1">
    <source>
        <dbReference type="EMBL" id="CAB4667034.1"/>
    </source>
</evidence>
<reference evidence="1" key="1">
    <citation type="submission" date="2020-05" db="EMBL/GenBank/DDBJ databases">
        <authorList>
            <person name="Chiriac C."/>
            <person name="Salcher M."/>
            <person name="Ghai R."/>
            <person name="Kavagutti S V."/>
        </authorList>
    </citation>
    <scope>NUCLEOTIDE SEQUENCE</scope>
</reference>
<name>A0A6J6M2B8_9ZZZZ</name>
<gene>
    <name evidence="1" type="ORF">UFOPK2169_01759</name>
</gene>
<protein>
    <submittedName>
        <fullName evidence="1">Unannotated protein</fullName>
    </submittedName>
</protein>
<dbReference type="EMBL" id="CAEZWE010000115">
    <property type="protein sequence ID" value="CAB4667034.1"/>
    <property type="molecule type" value="Genomic_DNA"/>
</dbReference>
<proteinExistence type="predicted"/>
<organism evidence="1">
    <name type="scientific">freshwater metagenome</name>
    <dbReference type="NCBI Taxonomy" id="449393"/>
    <lineage>
        <taxon>unclassified sequences</taxon>
        <taxon>metagenomes</taxon>
        <taxon>ecological metagenomes</taxon>
    </lineage>
</organism>
<sequence>MSNVAVAFTEPTVNIVSAMREGHSHDFDVMPLDVKYPNHAMAAHGMSIDEVRD</sequence>
<dbReference type="AlphaFoldDB" id="A0A6J6M2B8"/>